<evidence type="ECO:0000313" key="1">
    <source>
        <dbReference type="EMBL" id="QCL95761.1"/>
    </source>
</evidence>
<reference evidence="1 2" key="1">
    <citation type="submission" date="2019-04" db="EMBL/GenBank/DDBJ databases">
        <title>Complete genome sequence of Agrobacterium tumefaciens CFBP7129.</title>
        <authorList>
            <person name="Haryono M."/>
            <person name="Lin Y.-C."/>
            <person name="Lai E.-M."/>
            <person name="Kuo C.-H."/>
        </authorList>
    </citation>
    <scope>NUCLEOTIDE SEQUENCE [LARGE SCALE GENOMIC DNA]</scope>
    <source>
        <strain evidence="1 2">CFBP7129</strain>
    </source>
</reference>
<dbReference type="Pfam" id="PF01136">
    <property type="entry name" value="Peptidase_U32"/>
    <property type="match status" value="1"/>
</dbReference>
<proteinExistence type="predicted"/>
<evidence type="ECO:0000313" key="2">
    <source>
        <dbReference type="Proteomes" id="UP000298649"/>
    </source>
</evidence>
<gene>
    <name evidence="1" type="ORF">CFBP7129_15865</name>
</gene>
<accession>A0A4D7YE38</accession>
<protein>
    <submittedName>
        <fullName evidence="1">Uncharacterized protein</fullName>
    </submittedName>
</protein>
<sequence length="284" mass="31290">MESNTMLSQADFLGIEVPSINSLKELQGLIKMAKELDIPVTQVNEVLGASLIPKTELKEMLHLCAEEGLGITLSTTVRPEYESDTAFYRTPWGREQGRRINAPDKLQRAFDETVRFIEMGCRGFIIYDIGLARLLDTARKQGEIPSAVIIKASTHCGITNYLSAQIHVENGVDDVIPMHDLSLSALQSIRTAIPDVAMSVITDTYATKGGFVRLFDVPGFIEKLCPLFLKMGNSLQHDPASGASSDSLPARMRRIRAILDASEETLVKIGQPPKESRFYAVPVV</sequence>
<dbReference type="AlphaFoldDB" id="A0A4D7YE38"/>
<dbReference type="EMBL" id="CP039923">
    <property type="protein sequence ID" value="QCL95761.1"/>
    <property type="molecule type" value="Genomic_DNA"/>
</dbReference>
<dbReference type="InterPro" id="IPR001539">
    <property type="entry name" value="Peptidase_U32"/>
</dbReference>
<dbReference type="Proteomes" id="UP000298649">
    <property type="component" value="Chromosome linear"/>
</dbReference>
<organism evidence="1 2">
    <name type="scientific">Agrobacterium tumefaciens</name>
    <dbReference type="NCBI Taxonomy" id="358"/>
    <lineage>
        <taxon>Bacteria</taxon>
        <taxon>Pseudomonadati</taxon>
        <taxon>Pseudomonadota</taxon>
        <taxon>Alphaproteobacteria</taxon>
        <taxon>Hyphomicrobiales</taxon>
        <taxon>Rhizobiaceae</taxon>
        <taxon>Rhizobium/Agrobacterium group</taxon>
        <taxon>Agrobacterium</taxon>
        <taxon>Agrobacterium tumefaciens complex</taxon>
    </lineage>
</organism>
<name>A0A4D7YE38_AGRTU</name>
<dbReference type="RefSeq" id="WP_137004662.1">
    <property type="nucleotide sequence ID" value="NZ_CP039923.1"/>
</dbReference>